<keyword evidence="1" id="KW-0808">Transferase</keyword>
<dbReference type="Gene3D" id="3.40.50.2000">
    <property type="entry name" value="Glycogen Phosphorylase B"/>
    <property type="match status" value="2"/>
</dbReference>
<evidence type="ECO:0000313" key="1">
    <source>
        <dbReference type="EMBL" id="SFN57599.1"/>
    </source>
</evidence>
<dbReference type="RefSeq" id="WP_074911425.1">
    <property type="nucleotide sequence ID" value="NZ_FOVK01000002.1"/>
</dbReference>
<dbReference type="EMBL" id="FOVK01000002">
    <property type="protein sequence ID" value="SFN57599.1"/>
    <property type="molecule type" value="Genomic_DNA"/>
</dbReference>
<keyword evidence="2" id="KW-1185">Reference proteome</keyword>
<dbReference type="AlphaFoldDB" id="A0A1I5A5W9"/>
<dbReference type="Proteomes" id="UP000181899">
    <property type="component" value="Unassembled WGS sequence"/>
</dbReference>
<organism evidence="1 2">
    <name type="scientific">Proteiniclasticum ruminis</name>
    <dbReference type="NCBI Taxonomy" id="398199"/>
    <lineage>
        <taxon>Bacteria</taxon>
        <taxon>Bacillati</taxon>
        <taxon>Bacillota</taxon>
        <taxon>Clostridia</taxon>
        <taxon>Eubacteriales</taxon>
        <taxon>Clostridiaceae</taxon>
        <taxon>Proteiniclasticum</taxon>
    </lineage>
</organism>
<dbReference type="OrthoDB" id="9802525at2"/>
<name>A0A1I5A5W9_9CLOT</name>
<gene>
    <name evidence="1" type="ORF">SAMN04488695_102328</name>
</gene>
<dbReference type="SUPFAM" id="SSF53756">
    <property type="entry name" value="UDP-Glycosyltransferase/glycogen phosphorylase"/>
    <property type="match status" value="1"/>
</dbReference>
<sequence length="363" mass="41768">MKVLMVCDQYPLPPRLVNMRNSILAAVPDAQVDVAAWNRSGIQVKESFVFSLDSSIGYGNQMKKLLELPKVLGYVKEILKKEQYDVVHSVDFEMMFVASLCKANQKLIYEVYDIKFFGNKLFNLGRTVLEKWSIKRKVDGIIFASPYFGEYYESIIRDLPSARVINNKPQQHAEFGKDSGFMDPYKEEIGNRTVVSFIGLIRYPEILKNLMAVMAERKDEMVLLLAGDGPDKAALVEYSNEIHMSNIIYTGRFQSRDLQSIYSVTDIVWAAYPNDDQNVYYAVSNKFFESQVFMKKIIVSERTLLGQDVFRKGIGVCVDPYSVESIGAGLGKVNELQYPHRRNEDCFWQDEEHRIRELYESLL</sequence>
<proteinExistence type="predicted"/>
<evidence type="ECO:0000313" key="2">
    <source>
        <dbReference type="Proteomes" id="UP000181899"/>
    </source>
</evidence>
<protein>
    <submittedName>
        <fullName evidence="1">Glycosyltransferase involved in cell wall bisynthesis</fullName>
    </submittedName>
</protein>
<reference evidence="1 2" key="1">
    <citation type="submission" date="2016-10" db="EMBL/GenBank/DDBJ databases">
        <authorList>
            <person name="de Groot N.N."/>
        </authorList>
    </citation>
    <scope>NUCLEOTIDE SEQUENCE [LARGE SCALE GENOMIC DNA]</scope>
    <source>
        <strain evidence="1 2">ML2</strain>
    </source>
</reference>
<accession>A0A1I5A5W9</accession>
<dbReference type="GO" id="GO:0016740">
    <property type="term" value="F:transferase activity"/>
    <property type="evidence" value="ECO:0007669"/>
    <property type="project" value="UniProtKB-KW"/>
</dbReference>